<feature type="domain" description="TonB-dependent receptor plug" evidence="8">
    <location>
        <begin position="128"/>
        <end position="253"/>
    </location>
</feature>
<dbReference type="InterPro" id="IPR023996">
    <property type="entry name" value="TonB-dep_OMP_SusC/RagA"/>
</dbReference>
<keyword evidence="3 7" id="KW-1134">Transmembrane beta strand</keyword>
<dbReference type="PROSITE" id="PS52016">
    <property type="entry name" value="TONB_DEPENDENT_REC_3"/>
    <property type="match status" value="1"/>
</dbReference>
<evidence type="ECO:0000256" key="7">
    <source>
        <dbReference type="PROSITE-ProRule" id="PRU01360"/>
    </source>
</evidence>
<protein>
    <submittedName>
        <fullName evidence="9">SusC/RagA family TonB-linked outer membrane protein</fullName>
    </submittedName>
</protein>
<proteinExistence type="inferred from homology"/>
<gene>
    <name evidence="9" type="ORF">DCO56_25140</name>
</gene>
<dbReference type="SUPFAM" id="SSF56935">
    <property type="entry name" value="Porins"/>
    <property type="match status" value="1"/>
</dbReference>
<keyword evidence="10" id="KW-1185">Reference proteome</keyword>
<evidence type="ECO:0000256" key="5">
    <source>
        <dbReference type="ARBA" id="ARBA00023136"/>
    </source>
</evidence>
<dbReference type="NCBIfam" id="TIGR04056">
    <property type="entry name" value="OMP_RagA_SusC"/>
    <property type="match status" value="1"/>
</dbReference>
<dbReference type="InterPro" id="IPR039426">
    <property type="entry name" value="TonB-dep_rcpt-like"/>
</dbReference>
<evidence type="ECO:0000259" key="8">
    <source>
        <dbReference type="Pfam" id="PF07715"/>
    </source>
</evidence>
<name>A0A363NLI0_9SPHI</name>
<dbReference type="Proteomes" id="UP000250831">
    <property type="component" value="Unassembled WGS sequence"/>
</dbReference>
<dbReference type="AlphaFoldDB" id="A0A363NLI0"/>
<dbReference type="Gene3D" id="2.40.170.20">
    <property type="entry name" value="TonB-dependent receptor, beta-barrel domain"/>
    <property type="match status" value="1"/>
</dbReference>
<dbReference type="InterPro" id="IPR036942">
    <property type="entry name" value="Beta-barrel_TonB_sf"/>
</dbReference>
<evidence type="ECO:0000256" key="6">
    <source>
        <dbReference type="ARBA" id="ARBA00023237"/>
    </source>
</evidence>
<accession>A0A363NLI0</accession>
<keyword evidence="6 7" id="KW-0998">Cell outer membrane</keyword>
<sequence length="1112" mass="124775">MNKFLIPLTFMCVQMAHAQESKELKGKVLDAVTLKPVVGATVVVESSAVAEDIGVPNQVQQSALGSLTDASGEFRLKVPGNLKYVTISYVGYQRIQVPVFQDHKTILLQPSGESLDEVIVTGYTDIKKRKNTTAYNKINVADIKQTGVASIDEMLAGQVAGLQLSNLNGGPNSAPQIRIRGTVSLNGTQDPLWVIDGLPIEGTELPNRIDKDNLNSLNNLPIAGINPDDIADITVLKDAAATSIYGARAANGVIVITTKRGKPGPAKLQVSANTFVTERPDFSHLNLMNANEKVDFELLMANRTDLNYRTGKGAVMRILDKANALDAYRSGGLAALSPEVQHSINQLRTQQTDWGKELYRQAVNQQYSASISGGNDAHRYYLSSGFYDEKAATKGTDLRRYSLTLNNDFNINDRFKAGINLLGSVSNRQNPIQDDDAFTNPSSYMRLVNPYLTVRDQSGKYNYDPDIEGYEKDTYVPFNSVEERENTKYALTNKALKAIGYLEYTIIPQLSLRTEFGLQFDENSTERFADQESYNTRKLRAATRYYDSATKTFKYFLPTGGKIENTSNSIFQYNWKTYLKYTKTWNDKHELELMGGTELRRSTNKMIATKGFGYNPATLTTQNIVFPNSNYQDDQRFVQYKKGLIENSYASFYGNATYTFDRKYNLYGSIRYDGSNMFGVDPKYRFLPIWSLSGSWNVLEEDFIKGKTALSDLRVRASYGIQGNVDRNTYPFIVGKYDNSTILPGYPEGSVVVDMPANDKLRWERTKSYNAGIDLGLWKNRLNITVDYYNRTSTDLIANSALPMENGFQDVQVNWASARNQGVELTISSRQIQTDKFSWSTDFNIAHNNNKLLKVMNNPKAYAPDTQEGRPISGMYVLETAGLDKDGVMQFRNQDGSVSSFEEFYGLYDPWADFLPGYTSQTSMTAADYRAKFKYIGSKDPKFVGGMTNRFRYANFDLAISTVFNLERWVNRTPTYNPAKVDRGQNYTKDLLAALQGNAALPALGSISSELNDRWMAYAWLESNDPINSFNQYDIWAKKMSYVRINSIRLGYTLPAAMSKKIGASNLRVNVEGRNLFVFGANYEGYFDPETYGSYYAQPISKSFAFGLSASF</sequence>
<dbReference type="NCBIfam" id="TIGR04057">
    <property type="entry name" value="SusC_RagA_signa"/>
    <property type="match status" value="1"/>
</dbReference>
<keyword evidence="2 7" id="KW-0813">Transport</keyword>
<evidence type="ECO:0000313" key="10">
    <source>
        <dbReference type="Proteomes" id="UP000250831"/>
    </source>
</evidence>
<evidence type="ECO:0000256" key="1">
    <source>
        <dbReference type="ARBA" id="ARBA00004571"/>
    </source>
</evidence>
<comment type="similarity">
    <text evidence="7">Belongs to the TonB-dependent receptor family.</text>
</comment>
<dbReference type="InterPro" id="IPR008969">
    <property type="entry name" value="CarboxyPept-like_regulatory"/>
</dbReference>
<dbReference type="InterPro" id="IPR012910">
    <property type="entry name" value="Plug_dom"/>
</dbReference>
<organism evidence="9 10">
    <name type="scientific">Sphingobacterium athyrii</name>
    <dbReference type="NCBI Taxonomy" id="2152717"/>
    <lineage>
        <taxon>Bacteria</taxon>
        <taxon>Pseudomonadati</taxon>
        <taxon>Bacteroidota</taxon>
        <taxon>Sphingobacteriia</taxon>
        <taxon>Sphingobacteriales</taxon>
        <taxon>Sphingobacteriaceae</taxon>
        <taxon>Sphingobacterium</taxon>
    </lineage>
</organism>
<dbReference type="InterPro" id="IPR037066">
    <property type="entry name" value="Plug_dom_sf"/>
</dbReference>
<evidence type="ECO:0000256" key="2">
    <source>
        <dbReference type="ARBA" id="ARBA00022448"/>
    </source>
</evidence>
<dbReference type="Gene3D" id="2.170.130.10">
    <property type="entry name" value="TonB-dependent receptor, plug domain"/>
    <property type="match status" value="1"/>
</dbReference>
<keyword evidence="5 7" id="KW-0472">Membrane</keyword>
<comment type="caution">
    <text evidence="9">The sequence shown here is derived from an EMBL/GenBank/DDBJ whole genome shotgun (WGS) entry which is preliminary data.</text>
</comment>
<dbReference type="SUPFAM" id="SSF49464">
    <property type="entry name" value="Carboxypeptidase regulatory domain-like"/>
    <property type="match status" value="1"/>
</dbReference>
<reference evidence="9 10" key="1">
    <citation type="submission" date="2018-04" db="EMBL/GenBank/DDBJ databases">
        <title>Sphingobacterium sp. M46 Genome.</title>
        <authorList>
            <person name="Cheng J."/>
            <person name="Li Y."/>
        </authorList>
    </citation>
    <scope>NUCLEOTIDE SEQUENCE [LARGE SCALE GENOMIC DNA]</scope>
    <source>
        <strain evidence="9 10">M46</strain>
    </source>
</reference>
<dbReference type="Pfam" id="PF07715">
    <property type="entry name" value="Plug"/>
    <property type="match status" value="1"/>
</dbReference>
<evidence type="ECO:0000256" key="4">
    <source>
        <dbReference type="ARBA" id="ARBA00022692"/>
    </source>
</evidence>
<dbReference type="RefSeq" id="WP_108636460.1">
    <property type="nucleotide sequence ID" value="NZ_QCXX01000009.1"/>
</dbReference>
<dbReference type="GO" id="GO:0009279">
    <property type="term" value="C:cell outer membrane"/>
    <property type="evidence" value="ECO:0007669"/>
    <property type="project" value="UniProtKB-SubCell"/>
</dbReference>
<keyword evidence="4 7" id="KW-0812">Transmembrane</keyword>
<dbReference type="OrthoDB" id="9768177at2"/>
<comment type="subcellular location">
    <subcellularLocation>
        <location evidence="1 7">Cell outer membrane</location>
        <topology evidence="1 7">Multi-pass membrane protein</topology>
    </subcellularLocation>
</comment>
<dbReference type="Gene3D" id="2.60.40.1120">
    <property type="entry name" value="Carboxypeptidase-like, regulatory domain"/>
    <property type="match status" value="1"/>
</dbReference>
<dbReference type="EMBL" id="QCXX01000009">
    <property type="protein sequence ID" value="PUV21635.1"/>
    <property type="molecule type" value="Genomic_DNA"/>
</dbReference>
<dbReference type="InterPro" id="IPR023997">
    <property type="entry name" value="TonB-dep_OMP_SusC/RagA_CS"/>
</dbReference>
<evidence type="ECO:0000313" key="9">
    <source>
        <dbReference type="EMBL" id="PUV21635.1"/>
    </source>
</evidence>
<evidence type="ECO:0000256" key="3">
    <source>
        <dbReference type="ARBA" id="ARBA00022452"/>
    </source>
</evidence>